<gene>
    <name evidence="12 16" type="primary">priA</name>
    <name evidence="16" type="ORF">NATSA_03180</name>
</gene>
<keyword evidence="8 12" id="KW-0067">ATP-binding</keyword>
<keyword evidence="10 12" id="KW-0413">Isomerase</keyword>
<evidence type="ECO:0000256" key="13">
    <source>
        <dbReference type="SAM" id="MobiDB-lite"/>
    </source>
</evidence>
<dbReference type="GO" id="GO:0043138">
    <property type="term" value="F:3'-5' DNA helicase activity"/>
    <property type="evidence" value="ECO:0007669"/>
    <property type="project" value="UniProtKB-EC"/>
</dbReference>
<dbReference type="SUPFAM" id="SSF52540">
    <property type="entry name" value="P-loop containing nucleoside triphosphate hydrolases"/>
    <property type="match status" value="2"/>
</dbReference>
<dbReference type="Gene3D" id="3.40.1440.60">
    <property type="entry name" value="PriA, 3(prime) DNA-binding domain"/>
    <property type="match status" value="1"/>
</dbReference>
<protein>
    <recommendedName>
        <fullName evidence="12">Replication restart protein PriA</fullName>
    </recommendedName>
    <alternativeName>
        <fullName evidence="12">ATP-dependent DNA helicase PriA</fullName>
        <ecNumber evidence="12">5.6.2.4</ecNumber>
    </alternativeName>
    <alternativeName>
        <fullName evidence="12">DNA 3'-5' helicase PriA</fullName>
    </alternativeName>
</protein>
<dbReference type="SMART" id="SM00487">
    <property type="entry name" value="DEXDc"/>
    <property type="match status" value="1"/>
</dbReference>
<dbReference type="SMART" id="SM00490">
    <property type="entry name" value="HELICc"/>
    <property type="match status" value="1"/>
</dbReference>
<evidence type="ECO:0000256" key="4">
    <source>
        <dbReference type="ARBA" id="ARBA00022741"/>
    </source>
</evidence>
<dbReference type="EMBL" id="JAFIDN010000002">
    <property type="protein sequence ID" value="MBP3191660.1"/>
    <property type="molecule type" value="Genomic_DNA"/>
</dbReference>
<evidence type="ECO:0000256" key="6">
    <source>
        <dbReference type="ARBA" id="ARBA00022806"/>
    </source>
</evidence>
<evidence type="ECO:0000256" key="2">
    <source>
        <dbReference type="ARBA" id="ARBA00022705"/>
    </source>
</evidence>
<reference evidence="16" key="1">
    <citation type="submission" date="2021-02" db="EMBL/GenBank/DDBJ databases">
        <title>Natronogracilivirga saccharolytica gen. nov. sp. nov. a new anaerobic, haloalkiliphilic carbohydrate-fermenting bacterium from soda lake and proposing of Cyclonatronumiaceae fam. nov. in the phylum Balneolaeota.</title>
        <authorList>
            <person name="Zhilina T.N."/>
            <person name="Sorokin D.Y."/>
            <person name="Zavarzina D.G."/>
            <person name="Toshchakov S.V."/>
            <person name="Kublanov I.V."/>
        </authorList>
    </citation>
    <scope>NUCLEOTIDE SEQUENCE</scope>
    <source>
        <strain evidence="16">Z-1702</strain>
    </source>
</reference>
<evidence type="ECO:0000259" key="15">
    <source>
        <dbReference type="PROSITE" id="PS51194"/>
    </source>
</evidence>
<evidence type="ECO:0000256" key="3">
    <source>
        <dbReference type="ARBA" id="ARBA00022723"/>
    </source>
</evidence>
<dbReference type="GO" id="GO:0016787">
    <property type="term" value="F:hydrolase activity"/>
    <property type="evidence" value="ECO:0007669"/>
    <property type="project" value="UniProtKB-KW"/>
</dbReference>
<evidence type="ECO:0000256" key="5">
    <source>
        <dbReference type="ARBA" id="ARBA00022801"/>
    </source>
</evidence>
<dbReference type="Pfam" id="PF18319">
    <property type="entry name" value="Zn_ribbon_PriA"/>
    <property type="match status" value="1"/>
</dbReference>
<feature type="domain" description="Helicase C-terminal" evidence="15">
    <location>
        <begin position="560"/>
        <end position="729"/>
    </location>
</feature>
<feature type="binding site" evidence="12">
    <location>
        <position position="528"/>
    </location>
    <ligand>
        <name>Zn(2+)</name>
        <dbReference type="ChEBI" id="CHEBI:29105"/>
        <label>1</label>
    </ligand>
</feature>
<comment type="similarity">
    <text evidence="12">Belongs to the helicase family. PriA subfamily.</text>
</comment>
<keyword evidence="7 12" id="KW-0862">Zinc</keyword>
<feature type="binding site" evidence="12">
    <location>
        <position position="565"/>
    </location>
    <ligand>
        <name>Zn(2+)</name>
        <dbReference type="ChEBI" id="CHEBI:29105"/>
        <label>1</label>
    </ligand>
</feature>
<dbReference type="GO" id="GO:0006270">
    <property type="term" value="P:DNA replication initiation"/>
    <property type="evidence" value="ECO:0007669"/>
    <property type="project" value="TreeGrafter"/>
</dbReference>
<comment type="catalytic activity">
    <reaction evidence="12">
        <text>Couples ATP hydrolysis with the unwinding of duplex DNA by translocating in the 3'-5' direction.</text>
        <dbReference type="EC" id="5.6.2.4"/>
    </reaction>
</comment>
<dbReference type="InterPro" id="IPR041222">
    <property type="entry name" value="PriA_3primeBD"/>
</dbReference>
<sequence>MPSFADIAFPTAVRRCFTYRIPDQLKCGMDDSSEISVSAGSVRPGMRVWVPLKNQMAIGMVVRTHQETPDFETKDIIRTLDSRPVLSDELLKLAEWVHRFYYSSLGEAIQAALPAGMNFIAEPRVRMAPNVHKPPSRGIEREIFDFLNDLSGDTDISLNEISRQWQKKGERAIDRLAKKGLIEIWQIPKVRMKPQMETVWSWKVAPEEIKELESSSPPKWIRGLQVLAELPLPATRVEILAQPGITPYVWKRIRDSGYVTSKEVPSDQAASALPHEPDSISSLNEEQASVYEPVREAIEAEEYKRFLLYGVTGSGKTEIYIHALRDTLARGRGGLILVPEIALTPQTVRRFYRIFGDQIAVLHSRLSERERFDAWSSLQKGEKTIAIGARSAVFAPVRNPGLIIIDEEHDSSYKQEDPAPRYHARETAIMRARFNDAVIMTGSATPSLVSLNAAATDKCRMLKLESRHALAELPDVTVLDLKQYRSAMRGPLAVPLFLAVEEALAKKEQIILLHNRRGFSTFIQCEDCGQVLECPHCSVSLTHHRSRRHLRCHYCGYSRLMPRQCPSCDSESIGELGMGTQRVEDELREVLPDARILRMDQDTTSGKNAHDNILQKFGRGDADILMGTQIVAKGLDFPNVTVVGVINSDTELAFPSYRSAERMYQLLSQVAGRSGRGSKPGKVFLQTLMPDHSALRFARSHDFPGFARQEMMSRKNLDYPPYSRLAKVFFRSADPQMVARVAETFTGILAGLLHNGTVMGPSPSAIERMNNIYSWEAHIKLHPEKGGQFIERVFDRAFEAYDKEKPASSGKVRITVNVDTMH</sequence>
<dbReference type="GO" id="GO:0008270">
    <property type="term" value="F:zinc ion binding"/>
    <property type="evidence" value="ECO:0007669"/>
    <property type="project" value="UniProtKB-UniRule"/>
</dbReference>
<dbReference type="InterPro" id="IPR005259">
    <property type="entry name" value="PriA"/>
</dbReference>
<evidence type="ECO:0000256" key="11">
    <source>
        <dbReference type="ARBA" id="ARBA00048988"/>
    </source>
</evidence>
<dbReference type="Gene3D" id="3.40.50.300">
    <property type="entry name" value="P-loop containing nucleotide triphosphate hydrolases"/>
    <property type="match status" value="2"/>
</dbReference>
<dbReference type="InterPro" id="IPR014001">
    <property type="entry name" value="Helicase_ATP-bd"/>
</dbReference>
<dbReference type="InterPro" id="IPR027417">
    <property type="entry name" value="P-loop_NTPase"/>
</dbReference>
<keyword evidence="2 12" id="KW-0235">DNA replication</keyword>
<evidence type="ECO:0000313" key="16">
    <source>
        <dbReference type="EMBL" id="MBP3191660.1"/>
    </source>
</evidence>
<comment type="cofactor">
    <cofactor evidence="12">
        <name>Zn(2+)</name>
        <dbReference type="ChEBI" id="CHEBI:29105"/>
    </cofactor>
    <text evidence="12">Binds 2 zinc ions per subunit.</text>
</comment>
<keyword evidence="1 12" id="KW-0639">Primosome</keyword>
<evidence type="ECO:0000256" key="1">
    <source>
        <dbReference type="ARBA" id="ARBA00022515"/>
    </source>
</evidence>
<keyword evidence="9 12" id="KW-0238">DNA-binding</keyword>
<dbReference type="GO" id="GO:0005524">
    <property type="term" value="F:ATP binding"/>
    <property type="evidence" value="ECO:0007669"/>
    <property type="project" value="UniProtKB-UniRule"/>
</dbReference>
<dbReference type="CDD" id="cd17929">
    <property type="entry name" value="DEXHc_priA"/>
    <property type="match status" value="1"/>
</dbReference>
<name>A0A8J7UTS5_9BACT</name>
<feature type="binding site" evidence="12">
    <location>
        <position position="552"/>
    </location>
    <ligand>
        <name>Zn(2+)</name>
        <dbReference type="ChEBI" id="CHEBI:29105"/>
        <label>2</label>
    </ligand>
</feature>
<dbReference type="Pfam" id="PF00270">
    <property type="entry name" value="DEAD"/>
    <property type="match status" value="1"/>
</dbReference>
<feature type="domain" description="Helicase ATP-binding" evidence="14">
    <location>
        <begin position="297"/>
        <end position="464"/>
    </location>
</feature>
<dbReference type="PANTHER" id="PTHR30580:SF0">
    <property type="entry name" value="PRIMOSOMAL PROTEIN N"/>
    <property type="match status" value="1"/>
</dbReference>
<evidence type="ECO:0000259" key="14">
    <source>
        <dbReference type="PROSITE" id="PS51192"/>
    </source>
</evidence>
<evidence type="ECO:0000256" key="8">
    <source>
        <dbReference type="ARBA" id="ARBA00022840"/>
    </source>
</evidence>
<dbReference type="EC" id="5.6.2.4" evidence="12"/>
<evidence type="ECO:0000256" key="9">
    <source>
        <dbReference type="ARBA" id="ARBA00023125"/>
    </source>
</evidence>
<keyword evidence="17" id="KW-1185">Reference proteome</keyword>
<feature type="region of interest" description="Disordered" evidence="13">
    <location>
        <begin position="264"/>
        <end position="287"/>
    </location>
</feature>
<comment type="catalytic activity">
    <reaction evidence="11 12">
        <text>ATP + H2O = ADP + phosphate + H(+)</text>
        <dbReference type="Rhea" id="RHEA:13065"/>
        <dbReference type="ChEBI" id="CHEBI:15377"/>
        <dbReference type="ChEBI" id="CHEBI:15378"/>
        <dbReference type="ChEBI" id="CHEBI:30616"/>
        <dbReference type="ChEBI" id="CHEBI:43474"/>
        <dbReference type="ChEBI" id="CHEBI:456216"/>
        <dbReference type="EC" id="5.6.2.4"/>
    </reaction>
</comment>
<keyword evidence="3 12" id="KW-0479">Metal-binding</keyword>
<dbReference type="GO" id="GO:0006269">
    <property type="term" value="P:DNA replication, synthesis of primer"/>
    <property type="evidence" value="ECO:0007669"/>
    <property type="project" value="UniProtKB-KW"/>
</dbReference>
<comment type="function">
    <text evidence="12">Initiates the restart of stalled replication forks, which reloads the replicative helicase on sites other than the origin of replication. Recognizes and binds to abandoned replication forks and remodels them to uncover a helicase loading site. Promotes assembly of the primosome at these replication forks.</text>
</comment>
<dbReference type="AlphaFoldDB" id="A0A8J7UTS5"/>
<feature type="binding site" evidence="12">
    <location>
        <position position="537"/>
    </location>
    <ligand>
        <name>Zn(2+)</name>
        <dbReference type="ChEBI" id="CHEBI:29105"/>
        <label>2</label>
    </ligand>
</feature>
<dbReference type="InterPro" id="IPR042115">
    <property type="entry name" value="PriA_3primeBD_sf"/>
</dbReference>
<keyword evidence="6 12" id="KW-0347">Helicase</keyword>
<accession>A0A8J7UTS5</accession>
<dbReference type="GO" id="GO:0006310">
    <property type="term" value="P:DNA recombination"/>
    <property type="evidence" value="ECO:0007669"/>
    <property type="project" value="InterPro"/>
</dbReference>
<dbReference type="PANTHER" id="PTHR30580">
    <property type="entry name" value="PRIMOSOMAL PROTEIN N"/>
    <property type="match status" value="1"/>
</dbReference>
<evidence type="ECO:0000256" key="12">
    <source>
        <dbReference type="HAMAP-Rule" id="MF_00983"/>
    </source>
</evidence>
<evidence type="ECO:0000313" key="17">
    <source>
        <dbReference type="Proteomes" id="UP000673975"/>
    </source>
</evidence>
<dbReference type="Pfam" id="PF18074">
    <property type="entry name" value="PriA_C"/>
    <property type="match status" value="1"/>
</dbReference>
<dbReference type="InterPro" id="IPR040498">
    <property type="entry name" value="PriA_CRR"/>
</dbReference>
<dbReference type="FunFam" id="3.40.50.300:FF:000489">
    <property type="entry name" value="Primosome assembly protein PriA"/>
    <property type="match status" value="1"/>
</dbReference>
<feature type="binding site" evidence="12">
    <location>
        <position position="555"/>
    </location>
    <ligand>
        <name>Zn(2+)</name>
        <dbReference type="ChEBI" id="CHEBI:29105"/>
        <label>2</label>
    </ligand>
</feature>
<dbReference type="NCBIfam" id="TIGR00595">
    <property type="entry name" value="priA"/>
    <property type="match status" value="1"/>
</dbReference>
<dbReference type="InterPro" id="IPR001650">
    <property type="entry name" value="Helicase_C-like"/>
</dbReference>
<dbReference type="Proteomes" id="UP000673975">
    <property type="component" value="Unassembled WGS sequence"/>
</dbReference>
<dbReference type="CDD" id="cd18804">
    <property type="entry name" value="SF2_C_priA"/>
    <property type="match status" value="1"/>
</dbReference>
<dbReference type="InterPro" id="IPR011545">
    <property type="entry name" value="DEAD/DEAH_box_helicase_dom"/>
</dbReference>
<dbReference type="InterPro" id="IPR041236">
    <property type="entry name" value="PriA_C"/>
</dbReference>
<dbReference type="PROSITE" id="PS51192">
    <property type="entry name" value="HELICASE_ATP_BIND_1"/>
    <property type="match status" value="1"/>
</dbReference>
<evidence type="ECO:0000256" key="7">
    <source>
        <dbReference type="ARBA" id="ARBA00022833"/>
    </source>
</evidence>
<evidence type="ECO:0000256" key="10">
    <source>
        <dbReference type="ARBA" id="ARBA00023235"/>
    </source>
</evidence>
<proteinExistence type="inferred from homology"/>
<feature type="binding site" evidence="12">
    <location>
        <position position="534"/>
    </location>
    <ligand>
        <name>Zn(2+)</name>
        <dbReference type="ChEBI" id="CHEBI:29105"/>
        <label>2</label>
    </ligand>
</feature>
<dbReference type="Pfam" id="PF17764">
    <property type="entry name" value="PriA_3primeBD"/>
    <property type="match status" value="1"/>
</dbReference>
<dbReference type="HAMAP" id="MF_00983">
    <property type="entry name" value="PriA"/>
    <property type="match status" value="1"/>
</dbReference>
<dbReference type="Pfam" id="PF00271">
    <property type="entry name" value="Helicase_C"/>
    <property type="match status" value="1"/>
</dbReference>
<dbReference type="PROSITE" id="PS51194">
    <property type="entry name" value="HELICASE_CTER"/>
    <property type="match status" value="1"/>
</dbReference>
<organism evidence="16 17">
    <name type="scientific">Natronogracilivirga saccharolytica</name>
    <dbReference type="NCBI Taxonomy" id="2812953"/>
    <lineage>
        <taxon>Bacteria</taxon>
        <taxon>Pseudomonadati</taxon>
        <taxon>Balneolota</taxon>
        <taxon>Balneolia</taxon>
        <taxon>Balneolales</taxon>
        <taxon>Cyclonatronaceae</taxon>
        <taxon>Natronogracilivirga</taxon>
    </lineage>
</organism>
<feature type="binding site" evidence="12">
    <location>
        <position position="525"/>
    </location>
    <ligand>
        <name>Zn(2+)</name>
        <dbReference type="ChEBI" id="CHEBI:29105"/>
        <label>1</label>
    </ligand>
</feature>
<dbReference type="GO" id="GO:0006302">
    <property type="term" value="P:double-strand break repair"/>
    <property type="evidence" value="ECO:0007669"/>
    <property type="project" value="InterPro"/>
</dbReference>
<dbReference type="RefSeq" id="WP_210510347.1">
    <property type="nucleotide sequence ID" value="NZ_JAFIDN010000002.1"/>
</dbReference>
<feature type="binding site" evidence="12">
    <location>
        <position position="568"/>
    </location>
    <ligand>
        <name>Zn(2+)</name>
        <dbReference type="ChEBI" id="CHEBI:29105"/>
        <label>1</label>
    </ligand>
</feature>
<keyword evidence="4 12" id="KW-0547">Nucleotide-binding</keyword>
<keyword evidence="5 12" id="KW-0378">Hydrolase</keyword>
<dbReference type="GO" id="GO:1990077">
    <property type="term" value="C:primosome complex"/>
    <property type="evidence" value="ECO:0007669"/>
    <property type="project" value="UniProtKB-UniRule"/>
</dbReference>
<comment type="subunit">
    <text evidence="12">Component of the replication restart primosome.</text>
</comment>
<dbReference type="GO" id="GO:0003677">
    <property type="term" value="F:DNA binding"/>
    <property type="evidence" value="ECO:0007669"/>
    <property type="project" value="UniProtKB-UniRule"/>
</dbReference>
<comment type="caution">
    <text evidence="16">The sequence shown here is derived from an EMBL/GenBank/DDBJ whole genome shotgun (WGS) entry which is preliminary data.</text>
</comment>